<gene>
    <name evidence="1" type="ORF">SMSRO_SF001280</name>
</gene>
<evidence type="ECO:0000313" key="1">
    <source>
        <dbReference type="EMBL" id="PQM30367.1"/>
    </source>
</evidence>
<protein>
    <submittedName>
        <fullName evidence="1">Uncharacterized protein</fullName>
    </submittedName>
</protein>
<proteinExistence type="predicted"/>
<comment type="caution">
    <text evidence="1">The sequence shown here is derived from an EMBL/GenBank/DDBJ whole genome shotgun (WGS) entry which is preliminary data.</text>
</comment>
<dbReference type="EMBL" id="JTLV02000001">
    <property type="protein sequence ID" value="PQM30367.1"/>
    <property type="molecule type" value="Genomic_DNA"/>
</dbReference>
<organism evidence="1 2">
    <name type="scientific">Spiroplasma poulsonii</name>
    <dbReference type="NCBI Taxonomy" id="2138"/>
    <lineage>
        <taxon>Bacteria</taxon>
        <taxon>Bacillati</taxon>
        <taxon>Mycoplasmatota</taxon>
        <taxon>Mollicutes</taxon>
        <taxon>Entomoplasmatales</taxon>
        <taxon>Spiroplasmataceae</taxon>
        <taxon>Spiroplasma</taxon>
    </lineage>
</organism>
<name>A0A2P6FA78_9MOLU</name>
<evidence type="ECO:0000313" key="2">
    <source>
        <dbReference type="Proteomes" id="UP000031565"/>
    </source>
</evidence>
<dbReference type="OrthoDB" id="390157at2"/>
<sequence length="791" mass="93174">MKLGVVKIYKNWKKLTTIVSYQTPKRPSFFQYVILNAIANYPDKEKSLANILRDELQIFNHKIYAECLKDLIEKENTIEINSQGSLNYLANTYAEQEWIDRAIGIFYISKEALQALEKGYLLSKNNNREATIDFIFDIFTNERYINNEHLLLIEKINNNALTIFSEYEVTITGDDLFKFLEKYKTSPNKYNMFNNDTTFTSIRKQQQTIKHDNKEVNKLLSDVYETKEVVLTLTTFKDIKMQVMNDKNLQEIIDNNINLRTKILDYFLTTMTEDLTTDFNLNIQKIAANTLESDYQQDPRHITSTLINPRILIINEANVNPKAVLNHKYYFDNDIRCVIFVNADHSTKISDLTASIPIFYLDKTILPIHDHFLTLFINDKNETECYALQPTELIMLNRKIITAQKFLSNYSNLLFKKILQNLQTVLKNEQGNIYETIHGNKVNDLFIYCYLIDLLNQNDNAFDDILKNISTNNFQNKISILSKCEQILTNFTLRPNYFTKMHTLLITAIKQEAKDQQNIVKAYQVLTNNDLLASKEALNMLQELYHQDNVTLKQLLELTNVASSTTIEKIWNQNLFAILTKFLFAINNDNLHHELFEEISTTNLSKNITLLVNLYGYAEEYIKYFTEMKKRETSNLQRHWEEIWTKVAIISERFKNINHGDDLTIELLGSLSQLETRYKAIKFKDMFNSEPKFQEYLDFFYFDKAALYLINILEEKITAMLKAKDHRLKAINEKLFVCKDLLDKSKQKQIMTIYYELRLYLYCEKARDERNDNKNRDALKKLQKEIEEVLN</sequence>
<dbReference type="RefSeq" id="WP_040092530.1">
    <property type="nucleotide sequence ID" value="NZ_CM020866.1"/>
</dbReference>
<dbReference type="STRING" id="2138.SMSRO_v1c01240"/>
<accession>A0A2P6FA78</accession>
<dbReference type="Proteomes" id="UP000031565">
    <property type="component" value="Unassembled WGS sequence"/>
</dbReference>
<dbReference type="AlphaFoldDB" id="A0A2P6FA78"/>
<keyword evidence="2" id="KW-1185">Reference proteome</keyword>
<reference evidence="1 2" key="1">
    <citation type="journal article" date="2015" name="MBio">
        <title>Genome sequence of the Drosophila melanogaster male-killing Spiroplasma strain MSRO endosymbiont.</title>
        <authorList>
            <person name="Paredes J.C."/>
            <person name="Herren J.K."/>
            <person name="Schupfer F."/>
            <person name="Marin R."/>
            <person name="Claverol S."/>
            <person name="Kuo C.H."/>
            <person name="Lemaitre B."/>
            <person name="Beven L."/>
        </authorList>
    </citation>
    <scope>NUCLEOTIDE SEQUENCE [LARGE SCALE GENOMIC DNA]</scope>
    <source>
        <strain evidence="1 2">MSRO</strain>
    </source>
</reference>